<dbReference type="InterPro" id="IPR051532">
    <property type="entry name" value="Ester_Hydrolysis_Enzymes"/>
</dbReference>
<evidence type="ECO:0000313" key="3">
    <source>
        <dbReference type="Proteomes" id="UP000198891"/>
    </source>
</evidence>
<gene>
    <name evidence="2" type="ORF">SAMN05216554_1726</name>
</gene>
<dbReference type="PANTHER" id="PTHR30383">
    <property type="entry name" value="THIOESTERASE 1/PROTEASE 1/LYSOPHOSPHOLIPASE L1"/>
    <property type="match status" value="1"/>
</dbReference>
<accession>A0A1H3N7J4</accession>
<protein>
    <submittedName>
        <fullName evidence="2">Lysophospholipase L1</fullName>
    </submittedName>
</protein>
<dbReference type="RefSeq" id="WP_092551413.1">
    <property type="nucleotide sequence ID" value="NZ_FNPZ01000001.1"/>
</dbReference>
<dbReference type="InterPro" id="IPR036514">
    <property type="entry name" value="SGNH_hydro_sf"/>
</dbReference>
<dbReference type="Pfam" id="PF13472">
    <property type="entry name" value="Lipase_GDSL_2"/>
    <property type="match status" value="1"/>
</dbReference>
<dbReference type="OrthoDB" id="9794725at2"/>
<evidence type="ECO:0000259" key="1">
    <source>
        <dbReference type="Pfam" id="PF13472"/>
    </source>
</evidence>
<dbReference type="InterPro" id="IPR013830">
    <property type="entry name" value="SGNH_hydro"/>
</dbReference>
<proteinExistence type="predicted"/>
<dbReference type="Proteomes" id="UP000198891">
    <property type="component" value="Unassembled WGS sequence"/>
</dbReference>
<dbReference type="EMBL" id="FNPZ01000001">
    <property type="protein sequence ID" value="SDY84744.1"/>
    <property type="molecule type" value="Genomic_DNA"/>
</dbReference>
<keyword evidence="3" id="KW-1185">Reference proteome</keyword>
<organism evidence="2 3">
    <name type="scientific">Herbiconiux ginsengi</name>
    <dbReference type="NCBI Taxonomy" id="381665"/>
    <lineage>
        <taxon>Bacteria</taxon>
        <taxon>Bacillati</taxon>
        <taxon>Actinomycetota</taxon>
        <taxon>Actinomycetes</taxon>
        <taxon>Micrococcales</taxon>
        <taxon>Microbacteriaceae</taxon>
        <taxon>Herbiconiux</taxon>
    </lineage>
</organism>
<dbReference type="PANTHER" id="PTHR30383:SF5">
    <property type="entry name" value="SGNH HYDROLASE-TYPE ESTERASE DOMAIN-CONTAINING PROTEIN"/>
    <property type="match status" value="1"/>
</dbReference>
<feature type="domain" description="SGNH hydrolase-type esterase" evidence="1">
    <location>
        <begin position="9"/>
        <end position="192"/>
    </location>
</feature>
<evidence type="ECO:0000313" key="2">
    <source>
        <dbReference type="EMBL" id="SDY84744.1"/>
    </source>
</evidence>
<dbReference type="AlphaFoldDB" id="A0A1H3N7J4"/>
<dbReference type="Gene3D" id="3.40.50.1110">
    <property type="entry name" value="SGNH hydrolase"/>
    <property type="match status" value="1"/>
</dbReference>
<dbReference type="GO" id="GO:0004622">
    <property type="term" value="F:phosphatidylcholine lysophospholipase activity"/>
    <property type="evidence" value="ECO:0007669"/>
    <property type="project" value="TreeGrafter"/>
</dbReference>
<dbReference type="SUPFAM" id="SSF52266">
    <property type="entry name" value="SGNH hydrolase"/>
    <property type="match status" value="1"/>
</dbReference>
<dbReference type="STRING" id="381665.SAMN05216554_1726"/>
<reference evidence="2 3" key="1">
    <citation type="submission" date="2016-10" db="EMBL/GenBank/DDBJ databases">
        <authorList>
            <person name="de Groot N.N."/>
        </authorList>
    </citation>
    <scope>NUCLEOTIDE SEQUENCE [LARGE SCALE GENOMIC DNA]</scope>
    <source>
        <strain evidence="2 3">CGMCC 4.3491</strain>
    </source>
</reference>
<name>A0A1H3N7J4_9MICO</name>
<sequence length="212" mass="22381">MTDLPIVLFVGDSVTDCDRRTDPDGLGNGYVRVLAATPELAGRAVLNRGISGNRVVDLEARWAGDVLAVEAGVVSILIGINDTWRRYDSDDPTSAADFEAGYRRLLAPLAARPEVSLVLMEPFVLPVTAEQRSWRDDLDPKIEVVRRLAAEFGATLVPTDVELTALAGAAGAGGAAALAADGVHPTPQGHAAIAAIWLAHAGHVLSREKMSK</sequence>
<dbReference type="CDD" id="cd01834">
    <property type="entry name" value="SGNH_hydrolase_like_2"/>
    <property type="match status" value="1"/>
</dbReference>